<name>A0A7S0FDQ0_9DINO</name>
<protein>
    <submittedName>
        <fullName evidence="1">Uncharacterized protein</fullName>
    </submittedName>
</protein>
<organism evidence="1">
    <name type="scientific">Pyrodinium bahamense</name>
    <dbReference type="NCBI Taxonomy" id="73915"/>
    <lineage>
        <taxon>Eukaryota</taxon>
        <taxon>Sar</taxon>
        <taxon>Alveolata</taxon>
        <taxon>Dinophyceae</taxon>
        <taxon>Gonyaulacales</taxon>
        <taxon>Pyrocystaceae</taxon>
        <taxon>Pyrodinium</taxon>
    </lineage>
</organism>
<dbReference type="AlphaFoldDB" id="A0A7S0FDQ0"/>
<reference evidence="1" key="1">
    <citation type="submission" date="2021-01" db="EMBL/GenBank/DDBJ databases">
        <authorList>
            <person name="Corre E."/>
            <person name="Pelletier E."/>
            <person name="Niang G."/>
            <person name="Scheremetjew M."/>
            <person name="Finn R."/>
            <person name="Kale V."/>
            <person name="Holt S."/>
            <person name="Cochrane G."/>
            <person name="Meng A."/>
            <person name="Brown T."/>
            <person name="Cohen L."/>
        </authorList>
    </citation>
    <scope>NUCLEOTIDE SEQUENCE</scope>
    <source>
        <strain evidence="1">Pbaha01</strain>
    </source>
</reference>
<dbReference type="EMBL" id="HBEG01015637">
    <property type="protein sequence ID" value="CAD8354112.1"/>
    <property type="molecule type" value="Transcribed_RNA"/>
</dbReference>
<sequence length="124" mass="12038">MALALAEGGAPAASTADSGAQALLASKVAPAALVLEAKVCSGAEGRTAAGRLSTEEAAGFLDVVAHGPVLRSGAAAVPAAPRPPQPGLGRALAAVGAVPLFVVRRQCTMFPLICAAEASRAVAN</sequence>
<proteinExistence type="predicted"/>
<accession>A0A7S0FDQ0</accession>
<gene>
    <name evidence="1" type="ORF">PBAH0796_LOCUS9479</name>
</gene>
<evidence type="ECO:0000313" key="1">
    <source>
        <dbReference type="EMBL" id="CAD8354112.1"/>
    </source>
</evidence>